<protein>
    <submittedName>
        <fullName evidence="1">Uncharacterized protein</fullName>
    </submittedName>
</protein>
<accession>A0ABV8RZC1</accession>
<comment type="caution">
    <text evidence="1">The sequence shown here is derived from an EMBL/GenBank/DDBJ whole genome shotgun (WGS) entry which is preliminary data.</text>
</comment>
<dbReference type="EMBL" id="JBHSDY010000006">
    <property type="protein sequence ID" value="MFC4298629.1"/>
    <property type="molecule type" value="Genomic_DNA"/>
</dbReference>
<dbReference type="Proteomes" id="UP001595756">
    <property type="component" value="Unassembled WGS sequence"/>
</dbReference>
<gene>
    <name evidence="1" type="ORF">ACFO0J_11300</name>
</gene>
<name>A0ABV8RZC1_9BURK</name>
<proteinExistence type="predicted"/>
<keyword evidence="2" id="KW-1185">Reference proteome</keyword>
<reference evidence="2" key="1">
    <citation type="journal article" date="2019" name="Int. J. Syst. Evol. Microbiol.">
        <title>The Global Catalogue of Microorganisms (GCM) 10K type strain sequencing project: providing services to taxonomists for standard genome sequencing and annotation.</title>
        <authorList>
            <consortium name="The Broad Institute Genomics Platform"/>
            <consortium name="The Broad Institute Genome Sequencing Center for Infectious Disease"/>
            <person name="Wu L."/>
            <person name="Ma J."/>
        </authorList>
    </citation>
    <scope>NUCLEOTIDE SEQUENCE [LARGE SCALE GENOMIC DNA]</scope>
    <source>
        <strain evidence="2">CGMCC 1.19029</strain>
    </source>
</reference>
<evidence type="ECO:0000313" key="1">
    <source>
        <dbReference type="EMBL" id="MFC4298629.1"/>
    </source>
</evidence>
<dbReference type="RefSeq" id="WP_376813183.1">
    <property type="nucleotide sequence ID" value="NZ_JBHSDY010000006.1"/>
</dbReference>
<organism evidence="1 2">
    <name type="scientific">Castellaniella hirudinis</name>
    <dbReference type="NCBI Taxonomy" id="1144617"/>
    <lineage>
        <taxon>Bacteria</taxon>
        <taxon>Pseudomonadati</taxon>
        <taxon>Pseudomonadota</taxon>
        <taxon>Betaproteobacteria</taxon>
        <taxon>Burkholderiales</taxon>
        <taxon>Alcaligenaceae</taxon>
        <taxon>Castellaniella</taxon>
    </lineage>
</organism>
<sequence length="150" mass="16619">MTDHACWSITEVEMNKVVFVEAHFKPLFKEVAVKVPTGETKRGFFGGEKELVRKETQVQQVGWSDTKIDGARLARDVAHAVTALNSDGYEVISTTAIESGSYRYEYKVGKISSSARMVRDTEAVSGDTGYSYGYGYSYTEGVLLIARLAR</sequence>
<evidence type="ECO:0000313" key="2">
    <source>
        <dbReference type="Proteomes" id="UP001595756"/>
    </source>
</evidence>